<dbReference type="Proteomes" id="UP001185012">
    <property type="component" value="Unassembled WGS sequence"/>
</dbReference>
<organism evidence="1 2">
    <name type="scientific">Desmospora profundinema</name>
    <dbReference type="NCBI Taxonomy" id="1571184"/>
    <lineage>
        <taxon>Bacteria</taxon>
        <taxon>Bacillati</taxon>
        <taxon>Bacillota</taxon>
        <taxon>Bacilli</taxon>
        <taxon>Bacillales</taxon>
        <taxon>Thermoactinomycetaceae</taxon>
        <taxon>Desmospora</taxon>
    </lineage>
</organism>
<name>A0ABU1IKY4_9BACL</name>
<evidence type="ECO:0000313" key="1">
    <source>
        <dbReference type="EMBL" id="MDR6225217.1"/>
    </source>
</evidence>
<proteinExistence type="predicted"/>
<sequence>MTTSLQSFFVRVGEDMMDVRFHQSLTDDERPMVQTNTYDGPSYRQALGMKSILLKGVDYETLDQLQPWVGNKKVGFKAVTEHGETIMGEGTIQQISPDLSFFIEEIDHLEA</sequence>
<evidence type="ECO:0000313" key="2">
    <source>
        <dbReference type="Proteomes" id="UP001185012"/>
    </source>
</evidence>
<dbReference type="RefSeq" id="WP_309863538.1">
    <property type="nucleotide sequence ID" value="NZ_JAVDQG010000002.1"/>
</dbReference>
<accession>A0ABU1IKY4</accession>
<gene>
    <name evidence="1" type="ORF">JOE21_001208</name>
</gene>
<protein>
    <submittedName>
        <fullName evidence="1">Uncharacterized protein</fullName>
    </submittedName>
</protein>
<dbReference type="EMBL" id="JAVDQG010000002">
    <property type="protein sequence ID" value="MDR6225217.1"/>
    <property type="molecule type" value="Genomic_DNA"/>
</dbReference>
<keyword evidence="2" id="KW-1185">Reference proteome</keyword>
<reference evidence="1 2" key="1">
    <citation type="submission" date="2023-07" db="EMBL/GenBank/DDBJ databases">
        <title>Genomic Encyclopedia of Type Strains, Phase IV (KMG-IV): sequencing the most valuable type-strain genomes for metagenomic binning, comparative biology and taxonomic classification.</title>
        <authorList>
            <person name="Goeker M."/>
        </authorList>
    </citation>
    <scope>NUCLEOTIDE SEQUENCE [LARGE SCALE GENOMIC DNA]</scope>
    <source>
        <strain evidence="1 2">DSM 45903</strain>
    </source>
</reference>
<comment type="caution">
    <text evidence="1">The sequence shown here is derived from an EMBL/GenBank/DDBJ whole genome shotgun (WGS) entry which is preliminary data.</text>
</comment>